<dbReference type="RefSeq" id="WP_078815860.1">
    <property type="nucleotide sequence ID" value="NZ_FUYE01000024.1"/>
</dbReference>
<dbReference type="PANTHER" id="PTHR36453:SF1">
    <property type="entry name" value="RIGHT HANDED BETA HELIX DOMAIN-CONTAINING PROTEIN"/>
    <property type="match status" value="1"/>
</dbReference>
<feature type="chain" id="PRO_5010561689" evidence="1">
    <location>
        <begin position="17"/>
        <end position="877"/>
    </location>
</feature>
<reference evidence="4" key="1">
    <citation type="submission" date="2017-02" db="EMBL/GenBank/DDBJ databases">
        <authorList>
            <person name="Varghese N."/>
            <person name="Submissions S."/>
        </authorList>
    </citation>
    <scope>NUCLEOTIDE SEQUENCE [LARGE SCALE GENOMIC DNA]</scope>
    <source>
        <strain evidence="4">ATCC 700200</strain>
    </source>
</reference>
<dbReference type="InterPro" id="IPR006626">
    <property type="entry name" value="PbH1"/>
</dbReference>
<dbReference type="PANTHER" id="PTHR36453">
    <property type="entry name" value="SECRETED PROTEIN-RELATED"/>
    <property type="match status" value="1"/>
</dbReference>
<evidence type="ECO:0000256" key="1">
    <source>
        <dbReference type="SAM" id="SignalP"/>
    </source>
</evidence>
<dbReference type="SMART" id="SM00710">
    <property type="entry name" value="PbH1"/>
    <property type="match status" value="5"/>
</dbReference>
<evidence type="ECO:0000313" key="3">
    <source>
        <dbReference type="EMBL" id="SKB07656.1"/>
    </source>
</evidence>
<dbReference type="InterPro" id="IPR012334">
    <property type="entry name" value="Pectin_lyas_fold"/>
</dbReference>
<feature type="domain" description="Right handed beta helix" evidence="2">
    <location>
        <begin position="384"/>
        <end position="541"/>
    </location>
</feature>
<dbReference type="InterPro" id="IPR039448">
    <property type="entry name" value="Beta_helix"/>
</dbReference>
<dbReference type="Pfam" id="PF13229">
    <property type="entry name" value="Beta_helix"/>
    <property type="match status" value="1"/>
</dbReference>
<name>A0A1T4Z117_9BACT</name>
<dbReference type="Gene3D" id="2.60.120.260">
    <property type="entry name" value="Galactose-binding domain-like"/>
    <property type="match status" value="1"/>
</dbReference>
<protein>
    <submittedName>
        <fullName evidence="3">Right handed beta helix region</fullName>
    </submittedName>
</protein>
<proteinExistence type="predicted"/>
<dbReference type="InterPro" id="IPR011050">
    <property type="entry name" value="Pectin_lyase_fold/virulence"/>
</dbReference>
<dbReference type="Proteomes" id="UP000190774">
    <property type="component" value="Unassembled WGS sequence"/>
</dbReference>
<keyword evidence="1" id="KW-0732">Signal</keyword>
<dbReference type="OrthoDB" id="9760240at2"/>
<dbReference type="STRING" id="48467.SAMN02745166_04743"/>
<dbReference type="SUPFAM" id="SSF51126">
    <property type="entry name" value="Pectin lyase-like"/>
    <property type="match status" value="1"/>
</dbReference>
<evidence type="ECO:0000259" key="2">
    <source>
        <dbReference type="Pfam" id="PF13229"/>
    </source>
</evidence>
<evidence type="ECO:0000313" key="4">
    <source>
        <dbReference type="Proteomes" id="UP000190774"/>
    </source>
</evidence>
<dbReference type="AlphaFoldDB" id="A0A1T4Z117"/>
<sequence>MRLPLVLCFLVSTVFADTVVQVTPGGKMGTPQAVRDRVRELRQSGEKGTIRVEFGAGDYFLNEPLKLEAVDSGLPLGPTVYATAPGAKVNFTGGKHISGWEKTPDGLWKAQVKEGYFEQLWINGRRAVRARTPNAVDNRPGAVGGYFNAKSQAATDMFPDLKRPSFEAFVARPADYAVLKAIPEAERKDVLLTVMQTWTVGQCRIQTLNDSARAIRIVGAARYPFVEFEPDQRWYVENFRAALDAPGEWFLARSGELLYHPLPGEDMTQAVVVAPVTEKLLTCDGVQHVAFDGITFSHTQFLYGPSGHHDGQAAANVGAAIELERCQNIRFLNCEVKHTGGYAVWFRTACADSELRHSYLHDLGGGGVRIGDIKMPDDQTLTHHIIVDDCIIHEGGRLFPSACGVFLAHAADCEVTHCDIGDLFYTGISAGWVWGYKHSPTKRNRFDYNHIHHLGWGVLSDMGGFYGLGRSEGTTINHNHVHDVGSYRYGGWGLYTDEGSTGVTMMHNVVHDTSESTFHQHYGKWNQISQNIFAYGKKAQIQRSRPEKHASFAYENNIVIYDQPVLLNGTWYNWETGTYEMRNNIYWNTAGLPVQFIDTDLAGWQAKTGHDEGSVVADPLFEDVAKRDFRLKKDSPALKMGFISGDVKQSGVRGDEKSQWRKLATSLSFPKFWQQSEPWPRPPYEVNEDFENMGLSFPILPLQEVRWQNKGDSIYVVDDQAASGKRSLKLTDAPGLDPTWDPHYVLKPGFKEGVLKLSFQVRMEKGAKFFMECRGPGNPYPNGPGLTFENGKITERRGKQSVSFPENTWAKIEIRAHLGSQAKGKWDLKITPEGQPTQSFEGLTCEATWNELAWLGFVSTATEKVAFWLDDLVLKAE</sequence>
<feature type="signal peptide" evidence="1">
    <location>
        <begin position="1"/>
        <end position="16"/>
    </location>
</feature>
<keyword evidence="4" id="KW-1185">Reference proteome</keyword>
<accession>A0A1T4Z117</accession>
<organism evidence="3 4">
    <name type="scientific">Prosthecobacter debontii</name>
    <dbReference type="NCBI Taxonomy" id="48467"/>
    <lineage>
        <taxon>Bacteria</taxon>
        <taxon>Pseudomonadati</taxon>
        <taxon>Verrucomicrobiota</taxon>
        <taxon>Verrucomicrobiia</taxon>
        <taxon>Verrucomicrobiales</taxon>
        <taxon>Verrucomicrobiaceae</taxon>
        <taxon>Prosthecobacter</taxon>
    </lineage>
</organism>
<dbReference type="EMBL" id="FUYE01000024">
    <property type="protein sequence ID" value="SKB07656.1"/>
    <property type="molecule type" value="Genomic_DNA"/>
</dbReference>
<dbReference type="Gene3D" id="2.160.20.10">
    <property type="entry name" value="Single-stranded right-handed beta-helix, Pectin lyase-like"/>
    <property type="match status" value="1"/>
</dbReference>
<gene>
    <name evidence="3" type="ORF">SAMN02745166_04743</name>
</gene>